<protein>
    <submittedName>
        <fullName evidence="1">Uncharacterized protein</fullName>
    </submittedName>
</protein>
<keyword evidence="2" id="KW-1185">Reference proteome</keyword>
<sequence>MHVLLMLQRYLTSGKLAGQKTVEGECETSTGDAFSTLQLNRLILRRKLTIKQAQIHQLFNEKAVREVVSNLDDKTADLIRTNFSADLDNAVQVKASRIVSQDQGHTILLKKETSLKRPTVSPLKRLRRAHPSIGVC</sequence>
<accession>A0A3P7NTG3</accession>
<dbReference type="Proteomes" id="UP000281553">
    <property type="component" value="Unassembled WGS sequence"/>
</dbReference>
<proteinExistence type="predicted"/>
<gene>
    <name evidence="1" type="ORF">DILT_LOCUS16271</name>
</gene>
<organism evidence="1 2">
    <name type="scientific">Dibothriocephalus latus</name>
    <name type="common">Fish tapeworm</name>
    <name type="synonym">Diphyllobothrium latum</name>
    <dbReference type="NCBI Taxonomy" id="60516"/>
    <lineage>
        <taxon>Eukaryota</taxon>
        <taxon>Metazoa</taxon>
        <taxon>Spiralia</taxon>
        <taxon>Lophotrochozoa</taxon>
        <taxon>Platyhelminthes</taxon>
        <taxon>Cestoda</taxon>
        <taxon>Eucestoda</taxon>
        <taxon>Diphyllobothriidea</taxon>
        <taxon>Diphyllobothriidae</taxon>
        <taxon>Dibothriocephalus</taxon>
    </lineage>
</organism>
<name>A0A3P7NTG3_DIBLA</name>
<reference evidence="1 2" key="1">
    <citation type="submission" date="2018-11" db="EMBL/GenBank/DDBJ databases">
        <authorList>
            <consortium name="Pathogen Informatics"/>
        </authorList>
    </citation>
    <scope>NUCLEOTIDE SEQUENCE [LARGE SCALE GENOMIC DNA]</scope>
</reference>
<evidence type="ECO:0000313" key="2">
    <source>
        <dbReference type="Proteomes" id="UP000281553"/>
    </source>
</evidence>
<dbReference type="AlphaFoldDB" id="A0A3P7NTG3"/>
<evidence type="ECO:0000313" key="1">
    <source>
        <dbReference type="EMBL" id="VDN33571.1"/>
    </source>
</evidence>
<dbReference type="EMBL" id="UYRU01083955">
    <property type="protein sequence ID" value="VDN33571.1"/>
    <property type="molecule type" value="Genomic_DNA"/>
</dbReference>